<dbReference type="CDD" id="cd16393">
    <property type="entry name" value="SPO0J_N"/>
    <property type="match status" value="1"/>
</dbReference>
<dbReference type="AlphaFoldDB" id="A0A9D1N2J8"/>
<comment type="subcellular location">
    <subcellularLocation>
        <location evidence="1">Cytoplasm</location>
        <location evidence="1">Nucleoid</location>
    </subcellularLocation>
</comment>
<dbReference type="InterPro" id="IPR050336">
    <property type="entry name" value="Chromosome_partition/occlusion"/>
</dbReference>
<evidence type="ECO:0000256" key="4">
    <source>
        <dbReference type="ARBA" id="ARBA00023125"/>
    </source>
</evidence>
<dbReference type="SUPFAM" id="SSF110849">
    <property type="entry name" value="ParB/Sulfiredoxin"/>
    <property type="match status" value="1"/>
</dbReference>
<sequence>MFTRENDAARQQAVQGRQLMLLPVDSIGANPNQPRRQFDEEGLQELAASIAQAGLIQPLVVRRIAGTYELIAGERRLRACRLLGMREVPCIVQRTTEEASAIFALIENLQRRDLHFIEEAESYRQLLRTYGLTQEALAARLGKSQSFIANKLRLLHLSPAVRRGLLEARLSERHARALLRLRDERLQLEAIERIREKALNVKETERLVERMIEAVTPPPRPRLLRLLKDYRLFLNTVKSGAEQLRDVGMRVEILQTDYEDGVDMLVRVRRDARQNARPGGAPAAGSG</sequence>
<organism evidence="6 7">
    <name type="scientific">Candidatus Aphodomorpha intestinavium</name>
    <dbReference type="NCBI Taxonomy" id="2840672"/>
    <lineage>
        <taxon>Bacteria</taxon>
        <taxon>Bacillati</taxon>
        <taxon>Bacillota</taxon>
        <taxon>Clostridia</taxon>
        <taxon>Eubacteriales</taxon>
        <taxon>Candidatus Aphodomorpha</taxon>
    </lineage>
</organism>
<keyword evidence="3" id="KW-0159">Chromosome partition</keyword>
<comment type="similarity">
    <text evidence="2">Belongs to the ParB family.</text>
</comment>
<dbReference type="SMART" id="SM00470">
    <property type="entry name" value="ParB"/>
    <property type="match status" value="1"/>
</dbReference>
<dbReference type="NCBIfam" id="TIGR00180">
    <property type="entry name" value="parB_part"/>
    <property type="match status" value="1"/>
</dbReference>
<dbReference type="EMBL" id="DVNZ01000074">
    <property type="protein sequence ID" value="HIU93977.1"/>
    <property type="molecule type" value="Genomic_DNA"/>
</dbReference>
<evidence type="ECO:0000256" key="1">
    <source>
        <dbReference type="ARBA" id="ARBA00004453"/>
    </source>
</evidence>
<keyword evidence="4" id="KW-0238">DNA-binding</keyword>
<gene>
    <name evidence="6" type="ORF">IAD24_02340</name>
</gene>
<reference evidence="6" key="1">
    <citation type="submission" date="2020-10" db="EMBL/GenBank/DDBJ databases">
        <authorList>
            <person name="Gilroy R."/>
        </authorList>
    </citation>
    <scope>NUCLEOTIDE SEQUENCE</scope>
    <source>
        <strain evidence="6">ChiGjej2B2-16831</strain>
    </source>
</reference>
<reference evidence="6" key="2">
    <citation type="journal article" date="2021" name="PeerJ">
        <title>Extensive microbial diversity within the chicken gut microbiome revealed by metagenomics and culture.</title>
        <authorList>
            <person name="Gilroy R."/>
            <person name="Ravi A."/>
            <person name="Getino M."/>
            <person name="Pursley I."/>
            <person name="Horton D.L."/>
            <person name="Alikhan N.F."/>
            <person name="Baker D."/>
            <person name="Gharbi K."/>
            <person name="Hall N."/>
            <person name="Watson M."/>
            <person name="Adriaenssens E.M."/>
            <person name="Foster-Nyarko E."/>
            <person name="Jarju S."/>
            <person name="Secka A."/>
            <person name="Antonio M."/>
            <person name="Oren A."/>
            <person name="Chaudhuri R.R."/>
            <person name="La Ragione R."/>
            <person name="Hildebrand F."/>
            <person name="Pallen M.J."/>
        </authorList>
    </citation>
    <scope>NUCLEOTIDE SEQUENCE</scope>
    <source>
        <strain evidence="6">ChiGjej2B2-16831</strain>
    </source>
</reference>
<proteinExistence type="inferred from homology"/>
<dbReference type="GO" id="GO:0005694">
    <property type="term" value="C:chromosome"/>
    <property type="evidence" value="ECO:0007669"/>
    <property type="project" value="TreeGrafter"/>
</dbReference>
<dbReference type="PANTHER" id="PTHR33375">
    <property type="entry name" value="CHROMOSOME-PARTITIONING PROTEIN PARB-RELATED"/>
    <property type="match status" value="1"/>
</dbReference>
<dbReference type="InterPro" id="IPR003115">
    <property type="entry name" value="ParB_N"/>
</dbReference>
<dbReference type="Pfam" id="PF17762">
    <property type="entry name" value="HTH_ParB"/>
    <property type="match status" value="1"/>
</dbReference>
<dbReference type="Pfam" id="PF02195">
    <property type="entry name" value="ParB_N"/>
    <property type="match status" value="1"/>
</dbReference>
<dbReference type="InterPro" id="IPR041468">
    <property type="entry name" value="HTH_ParB/Spo0J"/>
</dbReference>
<dbReference type="FunFam" id="3.90.1530.30:FF:000001">
    <property type="entry name" value="Chromosome partitioning protein ParB"/>
    <property type="match status" value="1"/>
</dbReference>
<dbReference type="Gene3D" id="1.10.10.2830">
    <property type="match status" value="1"/>
</dbReference>
<comment type="caution">
    <text evidence="6">The sequence shown here is derived from an EMBL/GenBank/DDBJ whole genome shotgun (WGS) entry which is preliminary data.</text>
</comment>
<dbReference type="GO" id="GO:0003677">
    <property type="term" value="F:DNA binding"/>
    <property type="evidence" value="ECO:0007669"/>
    <property type="project" value="UniProtKB-KW"/>
</dbReference>
<evidence type="ECO:0000259" key="5">
    <source>
        <dbReference type="SMART" id="SM00470"/>
    </source>
</evidence>
<evidence type="ECO:0000256" key="2">
    <source>
        <dbReference type="ARBA" id="ARBA00006295"/>
    </source>
</evidence>
<feature type="domain" description="ParB-like N-terminal" evidence="5">
    <location>
        <begin position="20"/>
        <end position="109"/>
    </location>
</feature>
<evidence type="ECO:0000256" key="3">
    <source>
        <dbReference type="ARBA" id="ARBA00022829"/>
    </source>
</evidence>
<evidence type="ECO:0000313" key="6">
    <source>
        <dbReference type="EMBL" id="HIU93977.1"/>
    </source>
</evidence>
<dbReference type="Proteomes" id="UP000824128">
    <property type="component" value="Unassembled WGS sequence"/>
</dbReference>
<dbReference type="GO" id="GO:0007059">
    <property type="term" value="P:chromosome segregation"/>
    <property type="evidence" value="ECO:0007669"/>
    <property type="project" value="UniProtKB-KW"/>
</dbReference>
<dbReference type="Gene3D" id="3.90.1530.30">
    <property type="match status" value="1"/>
</dbReference>
<evidence type="ECO:0000313" key="7">
    <source>
        <dbReference type="Proteomes" id="UP000824128"/>
    </source>
</evidence>
<protein>
    <submittedName>
        <fullName evidence="6">ParB/RepB/Spo0J family partition protein</fullName>
    </submittedName>
</protein>
<dbReference type="InterPro" id="IPR036086">
    <property type="entry name" value="ParB/Sulfiredoxin_sf"/>
</dbReference>
<accession>A0A9D1N2J8</accession>
<dbReference type="InterPro" id="IPR004437">
    <property type="entry name" value="ParB/RepB/Spo0J"/>
</dbReference>
<dbReference type="PANTHER" id="PTHR33375:SF1">
    <property type="entry name" value="CHROMOSOME-PARTITIONING PROTEIN PARB-RELATED"/>
    <property type="match status" value="1"/>
</dbReference>
<dbReference type="GO" id="GO:0009295">
    <property type="term" value="C:nucleoid"/>
    <property type="evidence" value="ECO:0007669"/>
    <property type="project" value="UniProtKB-SubCell"/>
</dbReference>
<name>A0A9D1N2J8_9FIRM</name>
<dbReference type="FunFam" id="1.10.10.2830:FF:000001">
    <property type="entry name" value="Chromosome partitioning protein ParB"/>
    <property type="match status" value="1"/>
</dbReference>